<reference evidence="4" key="1">
    <citation type="journal article" date="2012" name="Science">
        <title>The Paleozoic origin of enzymatic lignin decomposition reconstructed from 31 fungal genomes.</title>
        <authorList>
            <person name="Floudas D."/>
            <person name="Binder M."/>
            <person name="Riley R."/>
            <person name="Barry K."/>
            <person name="Blanchette R.A."/>
            <person name="Henrissat B."/>
            <person name="Martinez A.T."/>
            <person name="Otillar R."/>
            <person name="Spatafora J.W."/>
            <person name="Yadav J.S."/>
            <person name="Aerts A."/>
            <person name="Benoit I."/>
            <person name="Boyd A."/>
            <person name="Carlson A."/>
            <person name="Copeland A."/>
            <person name="Coutinho P.M."/>
            <person name="de Vries R.P."/>
            <person name="Ferreira P."/>
            <person name="Findley K."/>
            <person name="Foster B."/>
            <person name="Gaskell J."/>
            <person name="Glotzer D."/>
            <person name="Gorecki P."/>
            <person name="Heitman J."/>
            <person name="Hesse C."/>
            <person name="Hori C."/>
            <person name="Igarashi K."/>
            <person name="Jurgens J.A."/>
            <person name="Kallen N."/>
            <person name="Kersten P."/>
            <person name="Kohler A."/>
            <person name="Kuees U."/>
            <person name="Kumar T.K.A."/>
            <person name="Kuo A."/>
            <person name="LaButti K."/>
            <person name="Larrondo L.F."/>
            <person name="Lindquist E."/>
            <person name="Ling A."/>
            <person name="Lombard V."/>
            <person name="Lucas S."/>
            <person name="Lundell T."/>
            <person name="Martin R."/>
            <person name="McLaughlin D.J."/>
            <person name="Morgenstern I."/>
            <person name="Morin E."/>
            <person name="Murat C."/>
            <person name="Nagy L.G."/>
            <person name="Nolan M."/>
            <person name="Ohm R.A."/>
            <person name="Patyshakuliyeva A."/>
            <person name="Rokas A."/>
            <person name="Ruiz-Duenas F.J."/>
            <person name="Sabat G."/>
            <person name="Salamov A."/>
            <person name="Samejima M."/>
            <person name="Schmutz J."/>
            <person name="Slot J.C."/>
            <person name="St John F."/>
            <person name="Stenlid J."/>
            <person name="Sun H."/>
            <person name="Sun S."/>
            <person name="Syed K."/>
            <person name="Tsang A."/>
            <person name="Wiebenga A."/>
            <person name="Young D."/>
            <person name="Pisabarro A."/>
            <person name="Eastwood D.C."/>
            <person name="Martin F."/>
            <person name="Cullen D."/>
            <person name="Grigoriev I.V."/>
            <person name="Hibbett D.S."/>
        </authorList>
    </citation>
    <scope>NUCLEOTIDE SEQUENCE [LARGE SCALE GENOMIC DNA]</scope>
    <source>
        <strain evidence="4">RWD-64-598 SS2</strain>
    </source>
</reference>
<comment type="caution">
    <text evidence="3">The sequence shown here is derived from an EMBL/GenBank/DDBJ whole genome shotgun (WGS) entry which is preliminary data.</text>
</comment>
<feature type="transmembrane region" description="Helical" evidence="2">
    <location>
        <begin position="111"/>
        <end position="130"/>
    </location>
</feature>
<feature type="non-terminal residue" evidence="3">
    <location>
        <position position="391"/>
    </location>
</feature>
<gene>
    <name evidence="3" type="ORF">CONPUDRAFT_106259</name>
</gene>
<feature type="transmembrane region" description="Helical" evidence="2">
    <location>
        <begin position="142"/>
        <end position="167"/>
    </location>
</feature>
<evidence type="ECO:0000256" key="2">
    <source>
        <dbReference type="SAM" id="Phobius"/>
    </source>
</evidence>
<dbReference type="RefSeq" id="XP_007770015.1">
    <property type="nucleotide sequence ID" value="XM_007771825.1"/>
</dbReference>
<dbReference type="KEGG" id="cput:CONPUDRAFT_106259"/>
<proteinExistence type="predicted"/>
<sequence>MSYAPDESPAALYAEGSWLQGALVTSYLYGIVFILYIMCISSLFSRLYQGGSYSHGRQYHKTIFFIVYVTLIFVIGTVYVAFNNYITQEGFINQRNYPGGPSAFEENTSSVPLNAAFTLSDWLADVLMIWRCIVVYRDSRFYWAVAGFISLLFIACVGLGIAWLASISQNTQWMVGSFLLAYLVLSLAVTIILSLLITLRILYHRQRITHALGKGHTSLYTSIVGMVIESAAVYSVCSVAYLVSFLADHPSEYALLQILGEAQCIAPLLIIYRVTQGKVYTAHSASGTVHSPSISHLERRSGVTRASTRGSRHLSVPYPPSLSRAASQHFVGHSKASEGRLAGIPDDDGDLGLPHELAPYQAYSRTNSHSHSYGDVEGGVGMPLRNLQIAV</sequence>
<keyword evidence="2" id="KW-1133">Transmembrane helix</keyword>
<protein>
    <recommendedName>
        <fullName evidence="5">THH1/TOM1/TOM3 domain-containing protein</fullName>
    </recommendedName>
</protein>
<dbReference type="OMA" id="SFVLTNW"/>
<feature type="region of interest" description="Disordered" evidence="1">
    <location>
        <begin position="291"/>
        <end position="318"/>
    </location>
</feature>
<accession>A0A5M3MLG5</accession>
<dbReference type="EMBL" id="JH711580">
    <property type="protein sequence ID" value="EIW79634.1"/>
    <property type="molecule type" value="Genomic_DNA"/>
</dbReference>
<feature type="transmembrane region" description="Helical" evidence="2">
    <location>
        <begin position="27"/>
        <end position="47"/>
    </location>
</feature>
<keyword evidence="2" id="KW-0472">Membrane</keyword>
<dbReference type="GeneID" id="19198579"/>
<feature type="transmembrane region" description="Helical" evidence="2">
    <location>
        <begin position="59"/>
        <end position="82"/>
    </location>
</feature>
<dbReference type="AlphaFoldDB" id="A0A5M3MLG5"/>
<evidence type="ECO:0000313" key="3">
    <source>
        <dbReference type="EMBL" id="EIW79634.1"/>
    </source>
</evidence>
<evidence type="ECO:0008006" key="5">
    <source>
        <dbReference type="Google" id="ProtNLM"/>
    </source>
</evidence>
<keyword evidence="4" id="KW-1185">Reference proteome</keyword>
<keyword evidence="2" id="KW-0812">Transmembrane</keyword>
<dbReference type="OrthoDB" id="3267806at2759"/>
<evidence type="ECO:0000313" key="4">
    <source>
        <dbReference type="Proteomes" id="UP000053558"/>
    </source>
</evidence>
<feature type="transmembrane region" description="Helical" evidence="2">
    <location>
        <begin position="179"/>
        <end position="203"/>
    </location>
</feature>
<name>A0A5M3MLG5_CONPW</name>
<evidence type="ECO:0000256" key="1">
    <source>
        <dbReference type="SAM" id="MobiDB-lite"/>
    </source>
</evidence>
<feature type="transmembrane region" description="Helical" evidence="2">
    <location>
        <begin position="223"/>
        <end position="247"/>
    </location>
</feature>
<organism evidence="3 4">
    <name type="scientific">Coniophora puteana (strain RWD-64-598)</name>
    <name type="common">Brown rot fungus</name>
    <dbReference type="NCBI Taxonomy" id="741705"/>
    <lineage>
        <taxon>Eukaryota</taxon>
        <taxon>Fungi</taxon>
        <taxon>Dikarya</taxon>
        <taxon>Basidiomycota</taxon>
        <taxon>Agaricomycotina</taxon>
        <taxon>Agaricomycetes</taxon>
        <taxon>Agaricomycetidae</taxon>
        <taxon>Boletales</taxon>
        <taxon>Coniophorineae</taxon>
        <taxon>Coniophoraceae</taxon>
        <taxon>Coniophora</taxon>
    </lineage>
</organism>
<dbReference type="Proteomes" id="UP000053558">
    <property type="component" value="Unassembled WGS sequence"/>
</dbReference>
<feature type="transmembrane region" description="Helical" evidence="2">
    <location>
        <begin position="253"/>
        <end position="272"/>
    </location>
</feature>